<dbReference type="EMBL" id="QVID01000001">
    <property type="protein sequence ID" value="RFN59256.1"/>
    <property type="molecule type" value="Genomic_DNA"/>
</dbReference>
<comment type="caution">
    <text evidence="1">The sequence shown here is derived from an EMBL/GenBank/DDBJ whole genome shotgun (WGS) entry which is preliminary data.</text>
</comment>
<keyword evidence="2" id="KW-1185">Reference proteome</keyword>
<dbReference type="RefSeq" id="WP_117158255.1">
    <property type="nucleotide sequence ID" value="NZ_QVID01000001.1"/>
</dbReference>
<evidence type="ECO:0000313" key="2">
    <source>
        <dbReference type="Proteomes" id="UP000261082"/>
    </source>
</evidence>
<name>A0A3E1QAW0_9FLAO</name>
<sequence>MKALLYLSSLFLLLCAGCNKDESNDSGGIPADYFLYFDISKVDGSFFENGSVELSDEMKMENGEIVPTGEIIHWVPMGKVEYLDDIDKTLTGTQCAGQSCLGDYIGFIFSMSPENIEYEEEDAYDINRYYLLRYQGDDTDTLRIRERFYTNPPSTDFTFFLNGQEKEILGEPTNFSLFSANYITIEK</sequence>
<dbReference type="Proteomes" id="UP000261082">
    <property type="component" value="Unassembled WGS sequence"/>
</dbReference>
<organism evidence="1 2">
    <name type="scientific">Marixanthomonas ophiurae</name>
    <dbReference type="NCBI Taxonomy" id="387659"/>
    <lineage>
        <taxon>Bacteria</taxon>
        <taxon>Pseudomonadati</taxon>
        <taxon>Bacteroidota</taxon>
        <taxon>Flavobacteriia</taxon>
        <taxon>Flavobacteriales</taxon>
        <taxon>Flavobacteriaceae</taxon>
        <taxon>Marixanthomonas</taxon>
    </lineage>
</organism>
<gene>
    <name evidence="1" type="ORF">DZ858_04070</name>
</gene>
<dbReference type="AlphaFoldDB" id="A0A3E1QAW0"/>
<accession>A0A3E1QAW0</accession>
<proteinExistence type="predicted"/>
<reference evidence="1 2" key="1">
    <citation type="journal article" date="2007" name="Int. J. Syst. Evol. Microbiol.">
        <title>Marixanthomonas ophiurae gen. nov., sp. nov., a marine bacterium of the family Flavobacteriaceae isolated from a deep-sea brittle star.</title>
        <authorList>
            <person name="Romanenko L.A."/>
            <person name="Uchino M."/>
            <person name="Frolova G.M."/>
            <person name="Mikhailov V.V."/>
        </authorList>
    </citation>
    <scope>NUCLEOTIDE SEQUENCE [LARGE SCALE GENOMIC DNA]</scope>
    <source>
        <strain evidence="1 2">KMM 3046</strain>
    </source>
</reference>
<protein>
    <submittedName>
        <fullName evidence="1">Uncharacterized protein</fullName>
    </submittedName>
</protein>
<evidence type="ECO:0000313" key="1">
    <source>
        <dbReference type="EMBL" id="RFN59256.1"/>
    </source>
</evidence>